<dbReference type="NCBIfam" id="TIGR01498">
    <property type="entry name" value="folK"/>
    <property type="match status" value="1"/>
</dbReference>
<dbReference type="AlphaFoldDB" id="A0A3B1BX74"/>
<dbReference type="EC" id="2.7.6.3" evidence="3"/>
<dbReference type="Gene3D" id="3.30.1130.10">
    <property type="match status" value="1"/>
</dbReference>
<evidence type="ECO:0000256" key="5">
    <source>
        <dbReference type="ARBA" id="ARBA00022741"/>
    </source>
</evidence>
<evidence type="ECO:0000256" key="3">
    <source>
        <dbReference type="ARBA" id="ARBA00013253"/>
    </source>
</evidence>
<dbReference type="InterPro" id="IPR035907">
    <property type="entry name" value="Hppk_sf"/>
</dbReference>
<dbReference type="GO" id="GO:0016301">
    <property type="term" value="F:kinase activity"/>
    <property type="evidence" value="ECO:0007669"/>
    <property type="project" value="UniProtKB-KW"/>
</dbReference>
<dbReference type="GO" id="GO:0046654">
    <property type="term" value="P:tetrahydrofolate biosynthetic process"/>
    <property type="evidence" value="ECO:0007669"/>
    <property type="project" value="UniProtKB-UniPathway"/>
</dbReference>
<proteinExistence type="inferred from homology"/>
<dbReference type="GO" id="GO:0046656">
    <property type="term" value="P:folic acid biosynthetic process"/>
    <property type="evidence" value="ECO:0007669"/>
    <property type="project" value="UniProtKB-KW"/>
</dbReference>
<organism evidence="10">
    <name type="scientific">hydrothermal vent metagenome</name>
    <dbReference type="NCBI Taxonomy" id="652676"/>
    <lineage>
        <taxon>unclassified sequences</taxon>
        <taxon>metagenomes</taxon>
        <taxon>ecological metagenomes</taxon>
    </lineage>
</organism>
<keyword evidence="5" id="KW-0547">Nucleotide-binding</keyword>
<keyword evidence="8" id="KW-0289">Folate biosynthesis</keyword>
<evidence type="ECO:0000256" key="4">
    <source>
        <dbReference type="ARBA" id="ARBA00022679"/>
    </source>
</evidence>
<sequence length="280" mass="31023">MHDKIILEALEIECVIGVFDWERKIKQTVSIDLALSCDMTKAGLTDSIEDAVDYKSISKDIIALVEPSEFQLIETMAAKIAELCLKHDGVSSATVRVSKPGAVRGSKNISVEIRRPTVGTIIYLGVGGNIDPEPNITEGLKLLSKRFDVQKVSPTYKSQAWGVKDKQADYLNLAVKAATDKDVFAVRAELRWIEEIMGRERTLDKFSPRTLDIDLLLFGGLVYEDSGGAIPHKQLTTQQFVYMPMIDIAKDLIVPGVGKALKDIAPEYDEKELKITKITN</sequence>
<accession>A0A3B1BX74</accession>
<dbReference type="InterPro" id="IPR043133">
    <property type="entry name" value="GTP-CH-I_C/QueF"/>
</dbReference>
<evidence type="ECO:0000256" key="6">
    <source>
        <dbReference type="ARBA" id="ARBA00022777"/>
    </source>
</evidence>
<keyword evidence="7" id="KW-0067">ATP-binding</keyword>
<comment type="similarity">
    <text evidence="2">In the N-terminal section; belongs to the DHNA family.</text>
</comment>
<dbReference type="Gene3D" id="3.30.70.560">
    <property type="entry name" value="7,8-Dihydro-6-hydroxymethylpterin-pyrophosphokinase HPPK"/>
    <property type="match status" value="1"/>
</dbReference>
<keyword evidence="6 10" id="KW-0418">Kinase</keyword>
<dbReference type="EMBL" id="UOGE01000009">
    <property type="protein sequence ID" value="VAX16414.1"/>
    <property type="molecule type" value="Genomic_DNA"/>
</dbReference>
<gene>
    <name evidence="10" type="ORF">MNBD_NITROSPINAE02-44</name>
</gene>
<dbReference type="InterPro" id="IPR006157">
    <property type="entry name" value="FolB_dom"/>
</dbReference>
<dbReference type="UniPathway" id="UPA00077">
    <property type="reaction ID" value="UER00155"/>
</dbReference>
<evidence type="ECO:0000259" key="9">
    <source>
        <dbReference type="SMART" id="SM00905"/>
    </source>
</evidence>
<dbReference type="Pfam" id="PF02152">
    <property type="entry name" value="FolB"/>
    <property type="match status" value="1"/>
</dbReference>
<protein>
    <recommendedName>
        <fullName evidence="3">2-amino-4-hydroxy-6-hydroxymethyldihydropteridine diphosphokinase</fullName>
        <ecNumber evidence="3">2.7.6.3</ecNumber>
    </recommendedName>
</protein>
<dbReference type="NCBIfam" id="TIGR00526">
    <property type="entry name" value="folB_dom"/>
    <property type="match status" value="1"/>
</dbReference>
<evidence type="ECO:0000256" key="8">
    <source>
        <dbReference type="ARBA" id="ARBA00022909"/>
    </source>
</evidence>
<dbReference type="InterPro" id="IPR000550">
    <property type="entry name" value="Hppk"/>
</dbReference>
<dbReference type="PANTHER" id="PTHR43071">
    <property type="entry name" value="2-AMINO-4-HYDROXY-6-HYDROXYMETHYLDIHYDROPTERIDINE PYROPHOSPHOKINASE"/>
    <property type="match status" value="1"/>
</dbReference>
<keyword evidence="4 10" id="KW-0808">Transferase</keyword>
<evidence type="ECO:0000256" key="1">
    <source>
        <dbReference type="ARBA" id="ARBA00005051"/>
    </source>
</evidence>
<dbReference type="CDD" id="cd00534">
    <property type="entry name" value="DHNA_DHNTPE"/>
    <property type="match status" value="1"/>
</dbReference>
<evidence type="ECO:0000256" key="7">
    <source>
        <dbReference type="ARBA" id="ARBA00022840"/>
    </source>
</evidence>
<dbReference type="CDD" id="cd00483">
    <property type="entry name" value="HPPK"/>
    <property type="match status" value="1"/>
</dbReference>
<dbReference type="InterPro" id="IPR006156">
    <property type="entry name" value="Dihydroneopterin_aldolase"/>
</dbReference>
<evidence type="ECO:0000256" key="2">
    <source>
        <dbReference type="ARBA" id="ARBA00009640"/>
    </source>
</evidence>
<evidence type="ECO:0000313" key="10">
    <source>
        <dbReference type="EMBL" id="VAX16414.1"/>
    </source>
</evidence>
<dbReference type="SMART" id="SM00905">
    <property type="entry name" value="FolB"/>
    <property type="match status" value="1"/>
</dbReference>
<dbReference type="SUPFAM" id="SSF55620">
    <property type="entry name" value="Tetrahydrobiopterin biosynthesis enzymes-like"/>
    <property type="match status" value="1"/>
</dbReference>
<dbReference type="GO" id="GO:0005524">
    <property type="term" value="F:ATP binding"/>
    <property type="evidence" value="ECO:0007669"/>
    <property type="project" value="UniProtKB-KW"/>
</dbReference>
<dbReference type="GO" id="GO:0004150">
    <property type="term" value="F:dihydroneopterin aldolase activity"/>
    <property type="evidence" value="ECO:0007669"/>
    <property type="project" value="InterPro"/>
</dbReference>
<dbReference type="PANTHER" id="PTHR43071:SF1">
    <property type="entry name" value="2-AMINO-4-HYDROXY-6-HYDROXYMETHYLDIHYDROPTERIDINE PYROPHOSPHOKINASE"/>
    <property type="match status" value="1"/>
</dbReference>
<dbReference type="SUPFAM" id="SSF55083">
    <property type="entry name" value="6-hydroxymethyl-7,8-dihydropterin pyrophosphokinase, HPPK"/>
    <property type="match status" value="1"/>
</dbReference>
<feature type="domain" description="Dihydroneopterin aldolase/epimerase" evidence="9">
    <location>
        <begin position="5"/>
        <end position="115"/>
    </location>
</feature>
<comment type="pathway">
    <text evidence="1">Cofactor biosynthesis; tetrahydrofolate biosynthesis; 2-amino-4-hydroxy-6-hydroxymethyl-7,8-dihydropteridine diphosphate from 7,8-dihydroneopterin triphosphate: step 4/4.</text>
</comment>
<dbReference type="Pfam" id="PF01288">
    <property type="entry name" value="HPPK"/>
    <property type="match status" value="1"/>
</dbReference>
<name>A0A3B1BX74_9ZZZZ</name>
<reference evidence="10" key="1">
    <citation type="submission" date="2018-06" db="EMBL/GenBank/DDBJ databases">
        <authorList>
            <person name="Zhirakovskaya E."/>
        </authorList>
    </citation>
    <scope>NUCLEOTIDE SEQUENCE</scope>
</reference>
<dbReference type="GO" id="GO:0003848">
    <property type="term" value="F:2-amino-4-hydroxy-6-hydroxymethyldihydropteridine diphosphokinase activity"/>
    <property type="evidence" value="ECO:0007669"/>
    <property type="project" value="UniProtKB-EC"/>
</dbReference>
<dbReference type="NCBIfam" id="TIGR00525">
    <property type="entry name" value="folB"/>
    <property type="match status" value="1"/>
</dbReference>